<name>A0AAD5SBK6_9FUNG</name>
<dbReference type="InterPro" id="IPR050889">
    <property type="entry name" value="Dendritic_Spine_Reg/Scaffold"/>
</dbReference>
<keyword evidence="1" id="KW-0677">Repeat</keyword>
<evidence type="ECO:0000256" key="3">
    <source>
        <dbReference type="PROSITE-ProRule" id="PRU00023"/>
    </source>
</evidence>
<feature type="repeat" description="ANK" evidence="3">
    <location>
        <begin position="310"/>
        <end position="342"/>
    </location>
</feature>
<evidence type="ECO:0000313" key="5">
    <source>
        <dbReference type="EMBL" id="KAJ3051517.1"/>
    </source>
</evidence>
<evidence type="ECO:0000256" key="1">
    <source>
        <dbReference type="ARBA" id="ARBA00022737"/>
    </source>
</evidence>
<reference evidence="5" key="1">
    <citation type="submission" date="2020-05" db="EMBL/GenBank/DDBJ databases">
        <title>Phylogenomic resolution of chytrid fungi.</title>
        <authorList>
            <person name="Stajich J.E."/>
            <person name="Amses K."/>
            <person name="Simmons R."/>
            <person name="Seto K."/>
            <person name="Myers J."/>
            <person name="Bonds A."/>
            <person name="Quandt C.A."/>
            <person name="Barry K."/>
            <person name="Liu P."/>
            <person name="Grigoriev I."/>
            <person name="Longcore J.E."/>
            <person name="James T.Y."/>
        </authorList>
    </citation>
    <scope>NUCLEOTIDE SEQUENCE</scope>
    <source>
        <strain evidence="5">JEL0318</strain>
    </source>
</reference>
<dbReference type="Proteomes" id="UP001212841">
    <property type="component" value="Unassembled WGS sequence"/>
</dbReference>
<evidence type="ECO:0000259" key="4">
    <source>
        <dbReference type="PROSITE" id="PS50181"/>
    </source>
</evidence>
<dbReference type="PROSITE" id="PS50297">
    <property type="entry name" value="ANK_REP_REGION"/>
    <property type="match status" value="4"/>
</dbReference>
<evidence type="ECO:0000256" key="2">
    <source>
        <dbReference type="ARBA" id="ARBA00023043"/>
    </source>
</evidence>
<keyword evidence="2 3" id="KW-0040">ANK repeat</keyword>
<dbReference type="AlphaFoldDB" id="A0AAD5SBK6"/>
<dbReference type="SUPFAM" id="SSF48403">
    <property type="entry name" value="Ankyrin repeat"/>
    <property type="match status" value="1"/>
</dbReference>
<keyword evidence="6" id="KW-1185">Reference proteome</keyword>
<dbReference type="Gene3D" id="1.25.40.20">
    <property type="entry name" value="Ankyrin repeat-containing domain"/>
    <property type="match status" value="3"/>
</dbReference>
<dbReference type="InterPro" id="IPR001810">
    <property type="entry name" value="F-box_dom"/>
</dbReference>
<dbReference type="PROSITE" id="PS50181">
    <property type="entry name" value="FBOX"/>
    <property type="match status" value="1"/>
</dbReference>
<dbReference type="PANTHER" id="PTHR24166:SF48">
    <property type="entry name" value="PROTEIN VAPYRIN"/>
    <property type="match status" value="1"/>
</dbReference>
<comment type="caution">
    <text evidence="5">The sequence shown here is derived from an EMBL/GenBank/DDBJ whole genome shotgun (WGS) entry which is preliminary data.</text>
</comment>
<dbReference type="EMBL" id="JADGJD010000386">
    <property type="protein sequence ID" value="KAJ3051517.1"/>
    <property type="molecule type" value="Genomic_DNA"/>
</dbReference>
<feature type="repeat" description="ANK" evidence="3">
    <location>
        <begin position="340"/>
        <end position="372"/>
    </location>
</feature>
<dbReference type="PANTHER" id="PTHR24166">
    <property type="entry name" value="ROLLING PEBBLES, ISOFORM B"/>
    <property type="match status" value="1"/>
</dbReference>
<dbReference type="InterPro" id="IPR036770">
    <property type="entry name" value="Ankyrin_rpt-contain_sf"/>
</dbReference>
<feature type="repeat" description="ANK" evidence="3">
    <location>
        <begin position="280"/>
        <end position="312"/>
    </location>
</feature>
<dbReference type="PROSITE" id="PS50088">
    <property type="entry name" value="ANK_REPEAT"/>
    <property type="match status" value="4"/>
</dbReference>
<accession>A0AAD5SBK6</accession>
<protein>
    <recommendedName>
        <fullName evidence="4">F-box domain-containing protein</fullName>
    </recommendedName>
</protein>
<sequence>MLLDLPSELFSTIVRTLDLTTAQKLRACCRSLKLSITKEDLAWLQAVSYILSGDFTGCWTWAADNGHLEVIRHLLKVSPSPPNVDYLLDMSAKQNRLECAKVAVAAGALIMGRHRGDGHWNTFPLQTAADNGSVEVVKYLLEAGADVNQIVNKRNALEYACMGGRNDRKFECVKILLAAGTDYRKDGMGDTLRLAAAHGDIRLVKFLMDIGVEIKMDVIYAAGHLEDGDVLGTLLDAMGDRFGKKEKDSGEIRIVLSNACCFGRTEILKILLKWGIDPNHEERLLKLAVERGQTEAVNILLDAGADVHANNEEALMIASGQGFANIVQLLINAGADVHIQSDEALKLAAEKGHAGTVQTLLSAGADIHSGEDEALCRAARKGKLDVVKDLLQASPITSVGGENAVEVAAYAGHVEVVKVLAAAGFVGRSSRRTRRRR</sequence>
<dbReference type="Pfam" id="PF12796">
    <property type="entry name" value="Ank_2"/>
    <property type="match status" value="2"/>
</dbReference>
<feature type="repeat" description="ANK" evidence="3">
    <location>
        <begin position="120"/>
        <end position="152"/>
    </location>
</feature>
<dbReference type="InterPro" id="IPR002110">
    <property type="entry name" value="Ankyrin_rpt"/>
</dbReference>
<dbReference type="SMART" id="SM00248">
    <property type="entry name" value="ANK"/>
    <property type="match status" value="9"/>
</dbReference>
<proteinExistence type="predicted"/>
<evidence type="ECO:0000313" key="6">
    <source>
        <dbReference type="Proteomes" id="UP001212841"/>
    </source>
</evidence>
<organism evidence="5 6">
    <name type="scientific">Rhizophlyctis rosea</name>
    <dbReference type="NCBI Taxonomy" id="64517"/>
    <lineage>
        <taxon>Eukaryota</taxon>
        <taxon>Fungi</taxon>
        <taxon>Fungi incertae sedis</taxon>
        <taxon>Chytridiomycota</taxon>
        <taxon>Chytridiomycota incertae sedis</taxon>
        <taxon>Chytridiomycetes</taxon>
        <taxon>Rhizophlyctidales</taxon>
        <taxon>Rhizophlyctidaceae</taxon>
        <taxon>Rhizophlyctis</taxon>
    </lineage>
</organism>
<gene>
    <name evidence="5" type="ORF">HK097_007453</name>
</gene>
<feature type="domain" description="F-box" evidence="4">
    <location>
        <begin position="1"/>
        <end position="46"/>
    </location>
</feature>